<dbReference type="InterPro" id="IPR002656">
    <property type="entry name" value="Acyl_transf_3_dom"/>
</dbReference>
<evidence type="ECO:0000259" key="2">
    <source>
        <dbReference type="Pfam" id="PF01757"/>
    </source>
</evidence>
<dbReference type="EMBL" id="PJKN01000005">
    <property type="protein sequence ID" value="PNC54693.1"/>
    <property type="molecule type" value="Genomic_DNA"/>
</dbReference>
<dbReference type="AlphaFoldDB" id="A0AAP8NLF8"/>
<reference evidence="3 4" key="1">
    <citation type="journal article" date="2017" name="BMC Genomics">
        <title>Genome sequencing of 39 Akkermansia muciniphila isolates reveals its population structure, genomic and functional diverisity, and global distribution in mammalian gut microbiotas.</title>
        <authorList>
            <person name="Guo X."/>
            <person name="Li S."/>
            <person name="Zhang J."/>
            <person name="Wu F."/>
            <person name="Li X."/>
            <person name="Wu D."/>
            <person name="Zhang M."/>
            <person name="Ou Z."/>
            <person name="Jie Z."/>
            <person name="Yan Q."/>
            <person name="Li P."/>
            <person name="Yi J."/>
            <person name="Peng Y."/>
        </authorList>
    </citation>
    <scope>NUCLEOTIDE SEQUENCE [LARGE SCALE GENOMIC DNA]</scope>
    <source>
        <strain evidence="3 4">GP43</strain>
    </source>
</reference>
<sequence length="318" mass="35070">MTVSPASGKEIHPRLPWVEIARLLATLVVIMQHVPSMGFPPNQWLIGPALATFFLLAGYFSASGLDEQGAGTWAARRLLVLLRPYLFWCAAYWLAAAMPLSPGSLDSVFGLGTCPMLTPMWFLRDLMMFTLAAFLLSRFRPALYAFGLFCLFLHRWDDSLAWPSPYMFGDFALGVMLASAAPGCLNRWGNMPLAVHGSILLASVVLVWASCTDSFLIADGSFSGLIVLAFLSFGIIVKAVSPGWSEKLARWASGSFFVYCSHIFVLIVLMGVESCFPSPWPAWAWWCLVPAVYMMARSVYVFLKRCFPCSLVLMSGGK</sequence>
<feature type="transmembrane region" description="Helical" evidence="1">
    <location>
        <begin position="45"/>
        <end position="65"/>
    </location>
</feature>
<evidence type="ECO:0000256" key="1">
    <source>
        <dbReference type="SAM" id="Phobius"/>
    </source>
</evidence>
<feature type="transmembrane region" description="Helical" evidence="1">
    <location>
        <begin position="215"/>
        <end position="236"/>
    </location>
</feature>
<feature type="transmembrane region" description="Helical" evidence="1">
    <location>
        <begin position="135"/>
        <end position="154"/>
    </location>
</feature>
<feature type="transmembrane region" description="Helical" evidence="1">
    <location>
        <begin position="77"/>
        <end position="95"/>
    </location>
</feature>
<organism evidence="3 4">
    <name type="scientific">Akkermansia muciniphila</name>
    <dbReference type="NCBI Taxonomy" id="239935"/>
    <lineage>
        <taxon>Bacteria</taxon>
        <taxon>Pseudomonadati</taxon>
        <taxon>Verrucomicrobiota</taxon>
        <taxon>Verrucomicrobiia</taxon>
        <taxon>Verrucomicrobiales</taxon>
        <taxon>Akkermansiaceae</taxon>
        <taxon>Akkermansia</taxon>
    </lineage>
</organism>
<feature type="transmembrane region" description="Helical" evidence="1">
    <location>
        <begin position="166"/>
        <end position="185"/>
    </location>
</feature>
<dbReference type="GO" id="GO:0016747">
    <property type="term" value="F:acyltransferase activity, transferring groups other than amino-acyl groups"/>
    <property type="evidence" value="ECO:0007669"/>
    <property type="project" value="InterPro"/>
</dbReference>
<keyword evidence="1" id="KW-0472">Membrane</keyword>
<dbReference type="Proteomes" id="UP000235914">
    <property type="component" value="Unassembled WGS sequence"/>
</dbReference>
<gene>
    <name evidence="3" type="ORF">CXU09_09130</name>
</gene>
<proteinExistence type="predicted"/>
<keyword evidence="1" id="KW-1133">Transmembrane helix</keyword>
<comment type="caution">
    <text evidence="3">The sequence shown here is derived from an EMBL/GenBank/DDBJ whole genome shotgun (WGS) entry which is preliminary data.</text>
</comment>
<evidence type="ECO:0000313" key="4">
    <source>
        <dbReference type="Proteomes" id="UP000235914"/>
    </source>
</evidence>
<name>A0AAP8NLF8_9BACT</name>
<protein>
    <recommendedName>
        <fullName evidence="2">Acyltransferase 3 domain-containing protein</fullName>
    </recommendedName>
</protein>
<evidence type="ECO:0000313" key="3">
    <source>
        <dbReference type="EMBL" id="PNC54693.1"/>
    </source>
</evidence>
<dbReference type="Pfam" id="PF01757">
    <property type="entry name" value="Acyl_transf_3"/>
    <property type="match status" value="1"/>
</dbReference>
<feature type="domain" description="Acyltransferase 3" evidence="2">
    <location>
        <begin position="16"/>
        <end position="288"/>
    </location>
</feature>
<accession>A0AAP8NLF8</accession>
<feature type="transmembrane region" description="Helical" evidence="1">
    <location>
        <begin position="192"/>
        <end position="209"/>
    </location>
</feature>
<feature type="transmembrane region" description="Helical" evidence="1">
    <location>
        <begin position="248"/>
        <end position="271"/>
    </location>
</feature>
<keyword evidence="1" id="KW-0812">Transmembrane</keyword>
<feature type="transmembrane region" description="Helical" evidence="1">
    <location>
        <begin position="283"/>
        <end position="303"/>
    </location>
</feature>
<dbReference type="RefSeq" id="WP_102735877.1">
    <property type="nucleotide sequence ID" value="NZ_PJKN01000005.1"/>
</dbReference>